<keyword evidence="3" id="KW-1185">Reference proteome</keyword>
<accession>A0A542EHL2</accession>
<dbReference type="GO" id="GO:0031419">
    <property type="term" value="F:cobalamin binding"/>
    <property type="evidence" value="ECO:0007669"/>
    <property type="project" value="InterPro"/>
</dbReference>
<evidence type="ECO:0000259" key="1">
    <source>
        <dbReference type="PROSITE" id="PS51332"/>
    </source>
</evidence>
<comment type="caution">
    <text evidence="2">The sequence shown here is derived from an EMBL/GenBank/DDBJ whole genome shotgun (WGS) entry which is preliminary data.</text>
</comment>
<dbReference type="InterPro" id="IPR003759">
    <property type="entry name" value="Cbl-bd_cap"/>
</dbReference>
<dbReference type="PROSITE" id="PS51332">
    <property type="entry name" value="B12_BINDING"/>
    <property type="match status" value="1"/>
</dbReference>
<reference evidence="2 3" key="1">
    <citation type="submission" date="2019-06" db="EMBL/GenBank/DDBJ databases">
        <title>Sequencing the genomes of 1000 actinobacteria strains.</title>
        <authorList>
            <person name="Klenk H.-P."/>
        </authorList>
    </citation>
    <scope>NUCLEOTIDE SEQUENCE [LARGE SCALE GENOMIC DNA]</scope>
    <source>
        <strain evidence="2 3">DSM 19828</strain>
    </source>
</reference>
<evidence type="ECO:0000313" key="2">
    <source>
        <dbReference type="EMBL" id="TQJ14821.1"/>
    </source>
</evidence>
<gene>
    <name evidence="2" type="ORF">FB459_2330</name>
</gene>
<evidence type="ECO:0000313" key="3">
    <source>
        <dbReference type="Proteomes" id="UP000320806"/>
    </source>
</evidence>
<proteinExistence type="predicted"/>
<dbReference type="GO" id="GO:0046872">
    <property type="term" value="F:metal ion binding"/>
    <property type="evidence" value="ECO:0007669"/>
    <property type="project" value="InterPro"/>
</dbReference>
<dbReference type="InterPro" id="IPR036724">
    <property type="entry name" value="Cobalamin-bd_sf"/>
</dbReference>
<organism evidence="2 3">
    <name type="scientific">Yimella lutea</name>
    <dbReference type="NCBI Taxonomy" id="587872"/>
    <lineage>
        <taxon>Bacteria</taxon>
        <taxon>Bacillati</taxon>
        <taxon>Actinomycetota</taxon>
        <taxon>Actinomycetes</taxon>
        <taxon>Micrococcales</taxon>
        <taxon>Dermacoccaceae</taxon>
        <taxon>Yimella</taxon>
    </lineage>
</organism>
<name>A0A542EHL2_9MICO</name>
<dbReference type="EMBL" id="VFMO01000001">
    <property type="protein sequence ID" value="TQJ14821.1"/>
    <property type="molecule type" value="Genomic_DNA"/>
</dbReference>
<dbReference type="Gene3D" id="3.40.50.280">
    <property type="entry name" value="Cobalamin-binding domain"/>
    <property type="match status" value="1"/>
</dbReference>
<protein>
    <submittedName>
        <fullName evidence="2">B12 binding protein</fullName>
    </submittedName>
</protein>
<dbReference type="Proteomes" id="UP000320806">
    <property type="component" value="Unassembled WGS sequence"/>
</dbReference>
<dbReference type="SUPFAM" id="SSF52242">
    <property type="entry name" value="Cobalamin (vitamin B12)-binding domain"/>
    <property type="match status" value="1"/>
</dbReference>
<dbReference type="InterPro" id="IPR036594">
    <property type="entry name" value="Meth_synthase_dom"/>
</dbReference>
<dbReference type="InterPro" id="IPR006158">
    <property type="entry name" value="Cobalamin-bd"/>
</dbReference>
<dbReference type="Gene3D" id="1.10.1240.10">
    <property type="entry name" value="Methionine synthase domain"/>
    <property type="match status" value="1"/>
</dbReference>
<dbReference type="RefSeq" id="WP_344911949.1">
    <property type="nucleotide sequence ID" value="NZ_BAABCI010000027.1"/>
</dbReference>
<dbReference type="AlphaFoldDB" id="A0A542EHL2"/>
<feature type="domain" description="B12-binding" evidence="1">
    <location>
        <begin position="85"/>
        <end position="210"/>
    </location>
</feature>
<dbReference type="Pfam" id="PF02607">
    <property type="entry name" value="B12-binding_2"/>
    <property type="match status" value="1"/>
</dbReference>
<sequence>MTDPQRDVFDAVMGLDAARMRGHIVDFQSARGNDAVVAELLVPVLGIIGEMWENGTLSVAHEHHGSQIIRNVIGEFRRKGSGPVHGKIVLACPPGELHDLPAHLFGLMLRDRGWQPVVLGADTPWTAILAAVRAVCADACILTGTRPGPLLMHSDRLRELSTVTKVFIGGGAVNGPAVRGVTPLPLDWPAAADVVAGALKTRQNRSVSPA</sequence>